<gene>
    <name evidence="2" type="ORF">GDS87_19665</name>
</gene>
<proteinExistence type="predicted"/>
<dbReference type="EMBL" id="CP045835">
    <property type="protein sequence ID" value="QGG52981.1"/>
    <property type="molecule type" value="Genomic_DNA"/>
</dbReference>
<dbReference type="Proteomes" id="UP000373269">
    <property type="component" value="Chromosome"/>
</dbReference>
<feature type="domain" description="Restriction endonuclease type IV Mrr" evidence="1">
    <location>
        <begin position="295"/>
        <end position="396"/>
    </location>
</feature>
<dbReference type="SUPFAM" id="SSF52980">
    <property type="entry name" value="Restriction endonuclease-like"/>
    <property type="match status" value="1"/>
</dbReference>
<name>A0ABX6DER8_9BACI</name>
<reference evidence="2 3" key="1">
    <citation type="submission" date="2019-11" db="EMBL/GenBank/DDBJ databases">
        <title>Whole Genome Sequencing and Comparative Genomic Analyses of Lysinibacillus pakistanensis LZH-9, a Halotolerant Strain with Excellent COD Removal Capability.</title>
        <authorList>
            <person name="Zhou H."/>
        </authorList>
    </citation>
    <scope>NUCLEOTIDE SEQUENCE [LARGE SCALE GENOMIC DNA]</scope>
    <source>
        <strain evidence="2 3">LZH-9</strain>
    </source>
</reference>
<evidence type="ECO:0000313" key="2">
    <source>
        <dbReference type="EMBL" id="QGG52981.1"/>
    </source>
</evidence>
<dbReference type="Gene3D" id="3.40.1350.10">
    <property type="match status" value="1"/>
</dbReference>
<protein>
    <recommendedName>
        <fullName evidence="1">Restriction endonuclease type IV Mrr domain-containing protein</fullName>
    </recommendedName>
</protein>
<dbReference type="RefSeq" id="WP_369593683.1">
    <property type="nucleotide sequence ID" value="NZ_CP045835.1"/>
</dbReference>
<accession>A0ABX6DER8</accession>
<keyword evidence="3" id="KW-1185">Reference proteome</keyword>
<evidence type="ECO:0000259" key="1">
    <source>
        <dbReference type="Pfam" id="PF04471"/>
    </source>
</evidence>
<dbReference type="InterPro" id="IPR007560">
    <property type="entry name" value="Restrct_endonuc_IV_Mrr"/>
</dbReference>
<dbReference type="Pfam" id="PF04471">
    <property type="entry name" value="Mrr_cat"/>
    <property type="match status" value="1"/>
</dbReference>
<sequence>MKKYQAIAHKKGVQFTDNLFYFPEFKFIRIVIQELEGKDYITIYISSSSWDFDGDRSDIHGFTSFILLLFLKTRIKQKLSLYNIDNIVGDRVNEDRFITLEDIDTEIFELVLESVSNTLGIQYGNHRYSQLSGSLLTKKLTAPEVLARVEKYFASKDVLTSHRINFAFESIRILNENMEFYGINLLMFNSLKKIMLGYDLQPIEGITGRIVIENEVLRIIPRDVLNKIEDLFLILEESRSKLHWYSISTHFMIFSDRYMLILYDDFSYTGIVDEKESLKKYNKMIYPNIEFTWSKKINGGRFQKLIRKVLIDMKNVTDVREVGSINEGDGGRDLEISYIDLDLQQDHGVFKKIKIIIQCKAYQSSVGKGNVRDIRDTLDNYQAQGYWLIVSSSITTFLYNYLDTLKERDGYWTKCWTRDELEDYFRGNLRLLDEFQDIITYKINE</sequence>
<dbReference type="InterPro" id="IPR011856">
    <property type="entry name" value="tRNA_endonuc-like_dom_sf"/>
</dbReference>
<organism evidence="2 3">
    <name type="scientific">Lysinibacillus pakistanensis</name>
    <dbReference type="NCBI Taxonomy" id="759811"/>
    <lineage>
        <taxon>Bacteria</taxon>
        <taxon>Bacillati</taxon>
        <taxon>Bacillota</taxon>
        <taxon>Bacilli</taxon>
        <taxon>Bacillales</taxon>
        <taxon>Bacillaceae</taxon>
        <taxon>Lysinibacillus</taxon>
    </lineage>
</organism>
<dbReference type="InterPro" id="IPR011335">
    <property type="entry name" value="Restrct_endonuc-II-like"/>
</dbReference>
<evidence type="ECO:0000313" key="3">
    <source>
        <dbReference type="Proteomes" id="UP000373269"/>
    </source>
</evidence>